<gene>
    <name evidence="10" type="ORF">CEUTPL_LOCUS7873</name>
</gene>
<dbReference type="Proteomes" id="UP001152799">
    <property type="component" value="Chromosome 4"/>
</dbReference>
<dbReference type="GO" id="GO:0032222">
    <property type="term" value="P:regulation of synaptic transmission, cholinergic"/>
    <property type="evidence" value="ECO:0007669"/>
    <property type="project" value="InterPro"/>
</dbReference>
<dbReference type="GO" id="GO:0098552">
    <property type="term" value="C:side of membrane"/>
    <property type="evidence" value="ECO:0007669"/>
    <property type="project" value="UniProtKB-KW"/>
</dbReference>
<organism evidence="10 11">
    <name type="scientific">Ceutorhynchus assimilis</name>
    <name type="common">cabbage seed weevil</name>
    <dbReference type="NCBI Taxonomy" id="467358"/>
    <lineage>
        <taxon>Eukaryota</taxon>
        <taxon>Metazoa</taxon>
        <taxon>Ecdysozoa</taxon>
        <taxon>Arthropoda</taxon>
        <taxon>Hexapoda</taxon>
        <taxon>Insecta</taxon>
        <taxon>Pterygota</taxon>
        <taxon>Neoptera</taxon>
        <taxon>Endopterygota</taxon>
        <taxon>Coleoptera</taxon>
        <taxon>Polyphaga</taxon>
        <taxon>Cucujiformia</taxon>
        <taxon>Curculionidae</taxon>
        <taxon>Ceutorhynchinae</taxon>
        <taxon>Ceutorhynchus</taxon>
    </lineage>
</organism>
<evidence type="ECO:0000256" key="9">
    <source>
        <dbReference type="SAM" id="SignalP"/>
    </source>
</evidence>
<keyword evidence="2" id="KW-0336">GPI-anchor</keyword>
<evidence type="ECO:0000256" key="1">
    <source>
        <dbReference type="ARBA" id="ARBA00004589"/>
    </source>
</evidence>
<evidence type="ECO:0000256" key="8">
    <source>
        <dbReference type="ARBA" id="ARBA00023288"/>
    </source>
</evidence>
<evidence type="ECO:0000256" key="6">
    <source>
        <dbReference type="ARBA" id="ARBA00023136"/>
    </source>
</evidence>
<keyword evidence="4 9" id="KW-0732">Signal</keyword>
<keyword evidence="8" id="KW-0449">Lipoprotein</keyword>
<accession>A0A9N9MPK4</accession>
<dbReference type="InterPro" id="IPR050975">
    <property type="entry name" value="Sleep_regulator"/>
</dbReference>
<dbReference type="EMBL" id="OU892280">
    <property type="protein sequence ID" value="CAG9767307.1"/>
    <property type="molecule type" value="Genomic_DNA"/>
</dbReference>
<evidence type="ECO:0000256" key="5">
    <source>
        <dbReference type="ARBA" id="ARBA00022989"/>
    </source>
</evidence>
<dbReference type="Pfam" id="PF17064">
    <property type="entry name" value="QVR"/>
    <property type="match status" value="1"/>
</dbReference>
<feature type="chain" id="PRO_5040514543" description="Protein sleepless" evidence="9">
    <location>
        <begin position="22"/>
        <end position="122"/>
    </location>
</feature>
<evidence type="ECO:0000256" key="7">
    <source>
        <dbReference type="ARBA" id="ARBA00023180"/>
    </source>
</evidence>
<keyword evidence="3" id="KW-0812">Transmembrane</keyword>
<comment type="subcellular location">
    <subcellularLocation>
        <location evidence="1">Membrane</location>
        <topology evidence="1">Lipid-anchor</topology>
        <topology evidence="1">GPI-anchor</topology>
    </subcellularLocation>
</comment>
<evidence type="ECO:0000256" key="2">
    <source>
        <dbReference type="ARBA" id="ARBA00022622"/>
    </source>
</evidence>
<dbReference type="AlphaFoldDB" id="A0A9N9MPK4"/>
<sequence length="122" mass="13286">MTRLILVSVALAIIFANNVLSDSQRCYWCSSIAGAPFCDAVLDPSTSGAQSWVTEETCGNSTSHVCVIVKLNATEAYIYERHCAEATRDGKEFCEYVVDDLDANSTLVECKTCDTDLCNTVL</sequence>
<evidence type="ECO:0008006" key="12">
    <source>
        <dbReference type="Google" id="ProtNLM"/>
    </source>
</evidence>
<name>A0A9N9MPK4_9CUCU</name>
<feature type="signal peptide" evidence="9">
    <location>
        <begin position="1"/>
        <end position="21"/>
    </location>
</feature>
<protein>
    <recommendedName>
        <fullName evidence="12">Protein sleepless</fullName>
    </recommendedName>
</protein>
<keyword evidence="6" id="KW-0472">Membrane</keyword>
<evidence type="ECO:0000313" key="11">
    <source>
        <dbReference type="Proteomes" id="UP001152799"/>
    </source>
</evidence>
<keyword evidence="11" id="KW-1185">Reference proteome</keyword>
<evidence type="ECO:0000256" key="4">
    <source>
        <dbReference type="ARBA" id="ARBA00022729"/>
    </source>
</evidence>
<reference evidence="10" key="1">
    <citation type="submission" date="2022-01" db="EMBL/GenBank/DDBJ databases">
        <authorList>
            <person name="King R."/>
        </authorList>
    </citation>
    <scope>NUCLEOTIDE SEQUENCE</scope>
</reference>
<keyword evidence="7" id="KW-0325">Glycoprotein</keyword>
<evidence type="ECO:0000313" key="10">
    <source>
        <dbReference type="EMBL" id="CAG9767307.1"/>
    </source>
</evidence>
<proteinExistence type="predicted"/>
<dbReference type="PANTHER" id="PTHR33562">
    <property type="entry name" value="ATILLA, ISOFORM B-RELATED-RELATED"/>
    <property type="match status" value="1"/>
</dbReference>
<dbReference type="GO" id="GO:0030431">
    <property type="term" value="P:sleep"/>
    <property type="evidence" value="ECO:0007669"/>
    <property type="project" value="InterPro"/>
</dbReference>
<dbReference type="InterPro" id="IPR031424">
    <property type="entry name" value="QVR-like"/>
</dbReference>
<keyword evidence="5" id="KW-1133">Transmembrane helix</keyword>
<evidence type="ECO:0000256" key="3">
    <source>
        <dbReference type="ARBA" id="ARBA00022692"/>
    </source>
</evidence>